<evidence type="ECO:0008006" key="5">
    <source>
        <dbReference type="Google" id="ProtNLM"/>
    </source>
</evidence>
<evidence type="ECO:0000313" key="4">
    <source>
        <dbReference type="Proteomes" id="UP001159363"/>
    </source>
</evidence>
<protein>
    <recommendedName>
        <fullName evidence="5">HTH psq-type domain-containing protein</fullName>
    </recommendedName>
</protein>
<evidence type="ECO:0000256" key="1">
    <source>
        <dbReference type="ARBA" id="ARBA00004123"/>
    </source>
</evidence>
<organism evidence="3 4">
    <name type="scientific">Dryococelus australis</name>
    <dbReference type="NCBI Taxonomy" id="614101"/>
    <lineage>
        <taxon>Eukaryota</taxon>
        <taxon>Metazoa</taxon>
        <taxon>Ecdysozoa</taxon>
        <taxon>Arthropoda</taxon>
        <taxon>Hexapoda</taxon>
        <taxon>Insecta</taxon>
        <taxon>Pterygota</taxon>
        <taxon>Neoptera</taxon>
        <taxon>Polyneoptera</taxon>
        <taxon>Phasmatodea</taxon>
        <taxon>Verophasmatodea</taxon>
        <taxon>Anareolatae</taxon>
        <taxon>Phasmatidae</taxon>
        <taxon>Eurycanthinae</taxon>
        <taxon>Dryococelus</taxon>
    </lineage>
</organism>
<dbReference type="Proteomes" id="UP001159363">
    <property type="component" value="Chromosome 7"/>
</dbReference>
<evidence type="ECO:0000313" key="3">
    <source>
        <dbReference type="EMBL" id="KAJ8876429.1"/>
    </source>
</evidence>
<evidence type="ECO:0000256" key="2">
    <source>
        <dbReference type="SAM" id="MobiDB-lite"/>
    </source>
</evidence>
<name>A0ABQ9GWQ7_9NEOP</name>
<keyword evidence="4" id="KW-1185">Reference proteome</keyword>
<comment type="caution">
    <text evidence="3">The sequence shown here is derived from an EMBL/GenBank/DDBJ whole genome shotgun (WGS) entry which is preliminary data.</text>
</comment>
<comment type="subcellular location">
    <subcellularLocation>
        <location evidence="1">Nucleus</location>
    </subcellularLocation>
</comment>
<dbReference type="SUPFAM" id="SSF46689">
    <property type="entry name" value="Homeodomain-like"/>
    <property type="match status" value="1"/>
</dbReference>
<dbReference type="InterPro" id="IPR009057">
    <property type="entry name" value="Homeodomain-like_sf"/>
</dbReference>
<proteinExistence type="predicted"/>
<gene>
    <name evidence="3" type="ORF">PR048_020874</name>
</gene>
<feature type="region of interest" description="Disordered" evidence="2">
    <location>
        <begin position="160"/>
        <end position="179"/>
    </location>
</feature>
<dbReference type="Gene3D" id="1.10.10.60">
    <property type="entry name" value="Homeodomain-like"/>
    <property type="match status" value="1"/>
</dbReference>
<accession>A0ABQ9GWQ7</accession>
<reference evidence="3 4" key="1">
    <citation type="submission" date="2023-02" db="EMBL/GenBank/DDBJ databases">
        <title>LHISI_Scaffold_Assembly.</title>
        <authorList>
            <person name="Stuart O.P."/>
            <person name="Cleave R."/>
            <person name="Magrath M.J.L."/>
            <person name="Mikheyev A.S."/>
        </authorList>
    </citation>
    <scope>NUCLEOTIDE SEQUENCE [LARGE SCALE GENOMIC DNA]</scope>
    <source>
        <strain evidence="3">Daus_M_001</strain>
        <tissue evidence="3">Leg muscle</tissue>
    </source>
</reference>
<sequence length="198" mass="22431">MGKRETWNKGSMIAAVNAVKEKTMGYKTASKWFNFPRATLKDYVKSELSAEKCMQNIVGRSPVLPEALDKLLFQYCLEMENNYYGLTIDNLRRMAYQVVRKLQVANLFAEGYQCAATLQTAVNGFKKTGIMPFNPEIFTEDQFPSPNEVVVVSEKTRAEETPAQPMISPKDLRQVPVIQSSTSNRRGTILVTETPYKK</sequence>
<dbReference type="EMBL" id="JARBHB010000008">
    <property type="protein sequence ID" value="KAJ8876429.1"/>
    <property type="molecule type" value="Genomic_DNA"/>
</dbReference>